<dbReference type="OrthoDB" id="9776217at2"/>
<dbReference type="AlphaFoldDB" id="A0A412IW85"/>
<evidence type="ECO:0000313" key="4">
    <source>
        <dbReference type="Proteomes" id="UP000283295"/>
    </source>
</evidence>
<dbReference type="PANTHER" id="PTHR30050">
    <property type="entry name" value="CHROMOSOMAL REPLICATION INITIATOR PROTEIN DNAA"/>
    <property type="match status" value="1"/>
</dbReference>
<dbReference type="RefSeq" id="WP_119201826.1">
    <property type="nucleotide sequence ID" value="NZ_CABIWG010000003.1"/>
</dbReference>
<evidence type="ECO:0000313" key="3">
    <source>
        <dbReference type="EMBL" id="RGS44316.1"/>
    </source>
</evidence>
<reference evidence="3 4" key="1">
    <citation type="submission" date="2018-08" db="EMBL/GenBank/DDBJ databases">
        <title>A genome reference for cultivated species of the human gut microbiota.</title>
        <authorList>
            <person name="Zou Y."/>
            <person name="Xue W."/>
            <person name="Luo G."/>
        </authorList>
    </citation>
    <scope>NUCLEOTIDE SEQUENCE [LARGE SCALE GENOMIC DNA]</scope>
    <source>
        <strain evidence="3 4">AF22-21</strain>
    </source>
</reference>
<dbReference type="PANTHER" id="PTHR30050:SF4">
    <property type="entry name" value="ATP-BINDING PROTEIN RV3427C IN INSERTION SEQUENCE-RELATED"/>
    <property type="match status" value="1"/>
</dbReference>
<dbReference type="Gene3D" id="3.40.50.300">
    <property type="entry name" value="P-loop containing nucleotide triphosphate hydrolases"/>
    <property type="match status" value="1"/>
</dbReference>
<evidence type="ECO:0000256" key="1">
    <source>
        <dbReference type="SAM" id="MobiDB-lite"/>
    </source>
</evidence>
<protein>
    <submittedName>
        <fullName evidence="3">AAA family ATPase</fullName>
    </submittedName>
</protein>
<dbReference type="EMBL" id="QRVK01000001">
    <property type="protein sequence ID" value="RGS44316.1"/>
    <property type="molecule type" value="Genomic_DNA"/>
</dbReference>
<dbReference type="GO" id="GO:0006260">
    <property type="term" value="P:DNA replication"/>
    <property type="evidence" value="ECO:0007669"/>
    <property type="project" value="TreeGrafter"/>
</dbReference>
<dbReference type="GO" id="GO:0005524">
    <property type="term" value="F:ATP binding"/>
    <property type="evidence" value="ECO:0007669"/>
    <property type="project" value="InterPro"/>
</dbReference>
<feature type="domain" description="AAA+ ATPase" evidence="2">
    <location>
        <begin position="197"/>
        <end position="325"/>
    </location>
</feature>
<name>A0A412IW85_9FIRM</name>
<dbReference type="InterPro" id="IPR002611">
    <property type="entry name" value="IstB_ATP-bd"/>
</dbReference>
<evidence type="ECO:0000259" key="2">
    <source>
        <dbReference type="SMART" id="SM00382"/>
    </source>
</evidence>
<gene>
    <name evidence="3" type="ORF">DWX94_00520</name>
</gene>
<proteinExistence type="predicted"/>
<dbReference type="NCBIfam" id="NF005304">
    <property type="entry name" value="PRK06835.1"/>
    <property type="match status" value="1"/>
</dbReference>
<dbReference type="Pfam" id="PF01695">
    <property type="entry name" value="IstB_IS21"/>
    <property type="match status" value="1"/>
</dbReference>
<organism evidence="3 4">
    <name type="scientific">Coprococcus eutactus</name>
    <dbReference type="NCBI Taxonomy" id="33043"/>
    <lineage>
        <taxon>Bacteria</taxon>
        <taxon>Bacillati</taxon>
        <taxon>Bacillota</taxon>
        <taxon>Clostridia</taxon>
        <taxon>Lachnospirales</taxon>
        <taxon>Lachnospiraceae</taxon>
        <taxon>Coprococcus</taxon>
    </lineage>
</organism>
<comment type="caution">
    <text evidence="3">The sequence shown here is derived from an EMBL/GenBank/DDBJ whole genome shotgun (WGS) entry which is preliminary data.</text>
</comment>
<dbReference type="InterPro" id="IPR003593">
    <property type="entry name" value="AAA+_ATPase"/>
</dbReference>
<dbReference type="InterPro" id="IPR025662">
    <property type="entry name" value="Sigma_54_int_dom_ATP-bd_1"/>
</dbReference>
<feature type="region of interest" description="Disordered" evidence="1">
    <location>
        <begin position="57"/>
        <end position="83"/>
    </location>
</feature>
<dbReference type="SUPFAM" id="SSF52540">
    <property type="entry name" value="P-loop containing nucleoside triphosphate hydrolases"/>
    <property type="match status" value="1"/>
</dbReference>
<dbReference type="SMART" id="SM00382">
    <property type="entry name" value="AAA"/>
    <property type="match status" value="1"/>
</dbReference>
<sequence length="349" mass="40659">MKNIDYDDILSQLSRRRQDNLRIQDRRKAELYEKLPRVKEIDDELVHMAVQEARARIMRHDPDTAPGSKGNTDSSSNASSSKALNQTLKETLREERRSLIRSSEFPDDYLLPVYTCSICKDSGYVNGNPCTCLKQMVISQLYEQSTIQNVLNKENFDTFDLSVYRDEPFGSYSYTPYKNASNILAKVKDFTENFQNKRPGILLYGETGTGKTFLTNCIAKSLLDKGYTVLYLSAINLFDNILRDIIMKNNHEQHQEMLYDYIYNCDFLIIDDLGTELTNSFVQSQLFEIINKRTIRNQSTLISTNLDLKMIRERYTERIMSRIVDSYLIFNLYGDNIRYMKRMSHITGK</sequence>
<dbReference type="Proteomes" id="UP000283295">
    <property type="component" value="Unassembled WGS sequence"/>
</dbReference>
<dbReference type="PROSITE" id="PS00675">
    <property type="entry name" value="SIGMA54_INTERACT_1"/>
    <property type="match status" value="1"/>
</dbReference>
<dbReference type="InterPro" id="IPR027417">
    <property type="entry name" value="P-loop_NTPase"/>
</dbReference>
<dbReference type="CDD" id="cd00009">
    <property type="entry name" value="AAA"/>
    <property type="match status" value="1"/>
</dbReference>
<accession>A0A412IW85</accession>